<sequence length="94" mass="10674">MGYCLRHYEIGLGYDLTEKDYCGLSVLPPPKILTIQAVSSTAMGKYFRKECDTWDMGAIDKRDSRRFIKDHLDHSSSQKTLASFLRVLCPPEAS</sequence>
<dbReference type="AlphaFoldDB" id="A0A8J6R026"/>
<keyword evidence="2" id="KW-1185">Reference proteome</keyword>
<comment type="caution">
    <text evidence="1">The sequence shown here is derived from an EMBL/GenBank/DDBJ whole genome shotgun (WGS) entry which is preliminary data.</text>
</comment>
<dbReference type="Proteomes" id="UP000632828">
    <property type="component" value="Unassembled WGS sequence"/>
</dbReference>
<evidence type="ECO:0000313" key="2">
    <source>
        <dbReference type="Proteomes" id="UP000632828"/>
    </source>
</evidence>
<name>A0A8J6R026_9BACT</name>
<gene>
    <name evidence="1" type="ORF">ICT70_13450</name>
</gene>
<protein>
    <submittedName>
        <fullName evidence="1">Uncharacterized protein</fullName>
    </submittedName>
</protein>
<organism evidence="1 2">
    <name type="scientific">Pelovirga terrestris</name>
    <dbReference type="NCBI Taxonomy" id="2771352"/>
    <lineage>
        <taxon>Bacteria</taxon>
        <taxon>Pseudomonadati</taxon>
        <taxon>Thermodesulfobacteriota</taxon>
        <taxon>Desulfuromonadia</taxon>
        <taxon>Geobacterales</taxon>
        <taxon>Geobacteraceae</taxon>
        <taxon>Pelovirga</taxon>
    </lineage>
</organism>
<accession>A0A8J6R026</accession>
<dbReference type="EMBL" id="JACWUN010000018">
    <property type="protein sequence ID" value="MBD1401667.1"/>
    <property type="molecule type" value="Genomic_DNA"/>
</dbReference>
<proteinExistence type="predicted"/>
<evidence type="ECO:0000313" key="1">
    <source>
        <dbReference type="EMBL" id="MBD1401667.1"/>
    </source>
</evidence>
<reference evidence="1" key="1">
    <citation type="submission" date="2020-09" db="EMBL/GenBank/DDBJ databases">
        <title>Pelobacter alkaliphilus sp. nov., a novel anaerobic arsenate-reducing bacterium from terrestrial mud volcano.</title>
        <authorList>
            <person name="Khomyakova M.A."/>
            <person name="Merkel A.Y."/>
            <person name="Slobodkin A.I."/>
        </authorList>
    </citation>
    <scope>NUCLEOTIDE SEQUENCE</scope>
    <source>
        <strain evidence="1">M08fum</strain>
    </source>
</reference>
<dbReference type="RefSeq" id="WP_191157488.1">
    <property type="nucleotide sequence ID" value="NZ_JACWUN010000018.1"/>
</dbReference>